<dbReference type="AlphaFoldDB" id="A0A9P6AFL3"/>
<protein>
    <recommendedName>
        <fullName evidence="9">Sodium/calcium exchanger membrane region domain-containing protein</fullName>
    </recommendedName>
</protein>
<dbReference type="GO" id="GO:0000329">
    <property type="term" value="C:fungal-type vacuole membrane"/>
    <property type="evidence" value="ECO:0007669"/>
    <property type="project" value="TreeGrafter"/>
</dbReference>
<feature type="transmembrane region" description="Helical" evidence="8">
    <location>
        <begin position="470"/>
        <end position="488"/>
    </location>
</feature>
<evidence type="ECO:0000256" key="2">
    <source>
        <dbReference type="ARBA" id="ARBA00022448"/>
    </source>
</evidence>
<comment type="caution">
    <text evidence="10">The sequence shown here is derived from an EMBL/GenBank/DDBJ whole genome shotgun (WGS) entry which is preliminary data.</text>
</comment>
<sequence length="548" mass="60904">MEPRAVLRPEEVPSTTWTSEYGVPLEPTPTLVDSGLADETGREHSTHHGDDIEAQSDSSFHRHHIDIEDAGHSRAAMNTWRRLKGEGRRVPTWSESFKAIVANSWLNGLVVFVPLAWTGHFLKWSGSVIFPCGYHRFPLASRVNQLLDTVLVALVAIIPLENLARFGGESFALYCGKLLGDLVVITLDNAVEACLAIILLTQCELRLVQSTACGVILLHTLLIPFLRNIFHVGGCKYPSSTLDPHVTELNKSVRLLLEWRGLLRTQAYPSQRPADLGVIATLNQETVGAVSAISDASRDQLLKLSRGMAIILLIMCVPSANIASRIYLLKPPGDGNSLSVRADVHPALKEKETRMGLEEPKMNPWVCLILFLIVVPLTATTAEWLVASLEEVRETSGVKQEWFGLILLPIVSFAAQALVAMIYFVKMLFMEPEPPEMLAQARTIDLSIQFTLFWMPFIVLLAWWEKKPLFLLFDFFEVAVVIGTCFLVNNVTDDAKTNWVEGFILLSFYIMIATAAWFYDGQQSLNKMSFCETVSSVLAIHSSSTPAT</sequence>
<dbReference type="EMBL" id="MU129178">
    <property type="protein sequence ID" value="KAF9505010.1"/>
    <property type="molecule type" value="Genomic_DNA"/>
</dbReference>
<name>A0A9P6AFL3_9AGAM</name>
<gene>
    <name evidence="10" type="ORF">BS47DRAFT_1307276</name>
</gene>
<evidence type="ECO:0000256" key="3">
    <source>
        <dbReference type="ARBA" id="ARBA00022692"/>
    </source>
</evidence>
<keyword evidence="6 8" id="KW-0472">Membrane</keyword>
<feature type="transmembrane region" description="Helical" evidence="8">
    <location>
        <begin position="402"/>
        <end position="425"/>
    </location>
</feature>
<dbReference type="GO" id="GO:0015369">
    <property type="term" value="F:calcium:proton antiporter activity"/>
    <property type="evidence" value="ECO:0007669"/>
    <property type="project" value="TreeGrafter"/>
</dbReference>
<keyword evidence="3 8" id="KW-0812">Transmembrane</keyword>
<dbReference type="Pfam" id="PF01699">
    <property type="entry name" value="Na_Ca_ex"/>
    <property type="match status" value="1"/>
</dbReference>
<evidence type="ECO:0000256" key="5">
    <source>
        <dbReference type="ARBA" id="ARBA00023065"/>
    </source>
</evidence>
<evidence type="ECO:0000256" key="8">
    <source>
        <dbReference type="SAM" id="Phobius"/>
    </source>
</evidence>
<feature type="transmembrane region" description="Helical" evidence="8">
    <location>
        <begin position="364"/>
        <end position="382"/>
    </location>
</feature>
<dbReference type="PANTHER" id="PTHR31503:SF20">
    <property type="entry name" value="CA(2+)_H(+) EXCHANGER, PUTATIVE (EUROFUNG)-RELATED"/>
    <property type="match status" value="1"/>
</dbReference>
<organism evidence="10 11">
    <name type="scientific">Hydnum rufescens UP504</name>
    <dbReference type="NCBI Taxonomy" id="1448309"/>
    <lineage>
        <taxon>Eukaryota</taxon>
        <taxon>Fungi</taxon>
        <taxon>Dikarya</taxon>
        <taxon>Basidiomycota</taxon>
        <taxon>Agaricomycotina</taxon>
        <taxon>Agaricomycetes</taxon>
        <taxon>Cantharellales</taxon>
        <taxon>Hydnaceae</taxon>
        <taxon>Hydnum</taxon>
    </lineage>
</organism>
<dbReference type="GO" id="GO:0012505">
    <property type="term" value="C:endomembrane system"/>
    <property type="evidence" value="ECO:0007669"/>
    <property type="project" value="UniProtKB-SubCell"/>
</dbReference>
<evidence type="ECO:0000256" key="1">
    <source>
        <dbReference type="ARBA" id="ARBA00004127"/>
    </source>
</evidence>
<evidence type="ECO:0000259" key="9">
    <source>
        <dbReference type="Pfam" id="PF01699"/>
    </source>
</evidence>
<feature type="transmembrane region" description="Helical" evidence="8">
    <location>
        <begin position="446"/>
        <end position="464"/>
    </location>
</feature>
<dbReference type="InterPro" id="IPR004713">
    <property type="entry name" value="CaH_exchang"/>
</dbReference>
<feature type="compositionally biased region" description="Basic and acidic residues" evidence="7">
    <location>
        <begin position="39"/>
        <end position="51"/>
    </location>
</feature>
<feature type="region of interest" description="Disordered" evidence="7">
    <location>
        <begin position="1"/>
        <end position="57"/>
    </location>
</feature>
<feature type="compositionally biased region" description="Basic and acidic residues" evidence="7">
    <location>
        <begin position="1"/>
        <end position="11"/>
    </location>
</feature>
<dbReference type="Proteomes" id="UP000886523">
    <property type="component" value="Unassembled WGS sequence"/>
</dbReference>
<feature type="transmembrane region" description="Helical" evidence="8">
    <location>
        <begin position="307"/>
        <end position="328"/>
    </location>
</feature>
<keyword evidence="11" id="KW-1185">Reference proteome</keyword>
<evidence type="ECO:0000313" key="10">
    <source>
        <dbReference type="EMBL" id="KAF9505010.1"/>
    </source>
</evidence>
<feature type="transmembrane region" description="Helical" evidence="8">
    <location>
        <begin position="500"/>
        <end position="519"/>
    </location>
</feature>
<comment type="subcellular location">
    <subcellularLocation>
        <location evidence="1">Endomembrane system</location>
        <topology evidence="1">Multi-pass membrane protein</topology>
    </subcellularLocation>
</comment>
<evidence type="ECO:0000313" key="11">
    <source>
        <dbReference type="Proteomes" id="UP000886523"/>
    </source>
</evidence>
<dbReference type="OrthoDB" id="1699231at2759"/>
<dbReference type="GO" id="GO:0006874">
    <property type="term" value="P:intracellular calcium ion homeostasis"/>
    <property type="evidence" value="ECO:0007669"/>
    <property type="project" value="TreeGrafter"/>
</dbReference>
<keyword evidence="4 8" id="KW-1133">Transmembrane helix</keyword>
<evidence type="ECO:0000256" key="7">
    <source>
        <dbReference type="SAM" id="MobiDB-lite"/>
    </source>
</evidence>
<evidence type="ECO:0000256" key="4">
    <source>
        <dbReference type="ARBA" id="ARBA00022989"/>
    </source>
</evidence>
<keyword evidence="5" id="KW-0406">Ion transport</keyword>
<evidence type="ECO:0000256" key="6">
    <source>
        <dbReference type="ARBA" id="ARBA00023136"/>
    </source>
</evidence>
<reference evidence="10" key="1">
    <citation type="journal article" date="2020" name="Nat. Commun.">
        <title>Large-scale genome sequencing of mycorrhizal fungi provides insights into the early evolution of symbiotic traits.</title>
        <authorList>
            <person name="Miyauchi S."/>
            <person name="Kiss E."/>
            <person name="Kuo A."/>
            <person name="Drula E."/>
            <person name="Kohler A."/>
            <person name="Sanchez-Garcia M."/>
            <person name="Morin E."/>
            <person name="Andreopoulos B."/>
            <person name="Barry K.W."/>
            <person name="Bonito G."/>
            <person name="Buee M."/>
            <person name="Carver A."/>
            <person name="Chen C."/>
            <person name="Cichocki N."/>
            <person name="Clum A."/>
            <person name="Culley D."/>
            <person name="Crous P.W."/>
            <person name="Fauchery L."/>
            <person name="Girlanda M."/>
            <person name="Hayes R.D."/>
            <person name="Keri Z."/>
            <person name="LaButti K."/>
            <person name="Lipzen A."/>
            <person name="Lombard V."/>
            <person name="Magnuson J."/>
            <person name="Maillard F."/>
            <person name="Murat C."/>
            <person name="Nolan M."/>
            <person name="Ohm R.A."/>
            <person name="Pangilinan J."/>
            <person name="Pereira M.F."/>
            <person name="Perotto S."/>
            <person name="Peter M."/>
            <person name="Pfister S."/>
            <person name="Riley R."/>
            <person name="Sitrit Y."/>
            <person name="Stielow J.B."/>
            <person name="Szollosi G."/>
            <person name="Zifcakova L."/>
            <person name="Stursova M."/>
            <person name="Spatafora J.W."/>
            <person name="Tedersoo L."/>
            <person name="Vaario L.M."/>
            <person name="Yamada A."/>
            <person name="Yan M."/>
            <person name="Wang P."/>
            <person name="Xu J."/>
            <person name="Bruns T."/>
            <person name="Baldrian P."/>
            <person name="Vilgalys R."/>
            <person name="Dunand C."/>
            <person name="Henrissat B."/>
            <person name="Grigoriev I.V."/>
            <person name="Hibbett D."/>
            <person name="Nagy L.G."/>
            <person name="Martin F.M."/>
        </authorList>
    </citation>
    <scope>NUCLEOTIDE SEQUENCE</scope>
    <source>
        <strain evidence="10">UP504</strain>
    </source>
</reference>
<feature type="domain" description="Sodium/calcium exchanger membrane region" evidence="9">
    <location>
        <begin position="368"/>
        <end position="517"/>
    </location>
</feature>
<dbReference type="InterPro" id="IPR004837">
    <property type="entry name" value="NaCa_Exmemb"/>
</dbReference>
<proteinExistence type="predicted"/>
<keyword evidence="2" id="KW-0813">Transport</keyword>
<accession>A0A9P6AFL3</accession>
<dbReference type="PANTHER" id="PTHR31503">
    <property type="entry name" value="VACUOLAR CALCIUM ION TRANSPORTER"/>
    <property type="match status" value="1"/>
</dbReference>